<reference evidence="1" key="1">
    <citation type="journal article" date="2021" name="Proc. Natl. Acad. Sci. U.S.A.">
        <title>A Catalog of Tens of Thousands of Viruses from Human Metagenomes Reveals Hidden Associations with Chronic Diseases.</title>
        <authorList>
            <person name="Tisza M.J."/>
            <person name="Buck C.B."/>
        </authorList>
    </citation>
    <scope>NUCLEOTIDE SEQUENCE</scope>
    <source>
        <strain evidence="1">Ct6F13</strain>
    </source>
</reference>
<evidence type="ECO:0000313" key="1">
    <source>
        <dbReference type="EMBL" id="DAD70066.1"/>
    </source>
</evidence>
<dbReference type="EMBL" id="BK015859">
    <property type="protein sequence ID" value="DAD70066.1"/>
    <property type="molecule type" value="Genomic_DNA"/>
</dbReference>
<protein>
    <submittedName>
        <fullName evidence="1">Lipoprotein</fullName>
    </submittedName>
</protein>
<dbReference type="PROSITE" id="PS51257">
    <property type="entry name" value="PROKAR_LIPOPROTEIN"/>
    <property type="match status" value="1"/>
</dbReference>
<name>A0A8S5LJF0_9CAUD</name>
<accession>A0A8S5LJF0</accession>
<sequence length="142" mass="15989">MKRKLSMLLSGFLVLILVGCGGSKKYEPNLAEMGMVNADEKYTNQYGVRDNLNIKGVTKKEDIIEVKTESPIENVIYANKEHLSVSIIDEEGKEYSDLSVVVTNNEGNAILYIEGNDINKGKYLRVMPYKTKDGNFAEYEIK</sequence>
<keyword evidence="1" id="KW-0449">Lipoprotein</keyword>
<proteinExistence type="predicted"/>
<organism evidence="1">
    <name type="scientific">Myoviridae sp. ct6F13</name>
    <dbReference type="NCBI Taxonomy" id="2827602"/>
    <lineage>
        <taxon>Viruses</taxon>
        <taxon>Duplodnaviria</taxon>
        <taxon>Heunggongvirae</taxon>
        <taxon>Uroviricota</taxon>
        <taxon>Caudoviricetes</taxon>
    </lineage>
</organism>